<dbReference type="InterPro" id="IPR018958">
    <property type="entry name" value="Knr4/Smi1-like_dom"/>
</dbReference>
<accession>A0A4V0BQG0</accession>
<dbReference type="OrthoDB" id="2223083at2"/>
<feature type="domain" description="Knr4/Smi1-like" evidence="1">
    <location>
        <begin position="10"/>
        <end position="156"/>
    </location>
</feature>
<dbReference type="SUPFAM" id="SSF160631">
    <property type="entry name" value="SMI1/KNR4-like"/>
    <property type="match status" value="1"/>
</dbReference>
<evidence type="ECO:0000313" key="3">
    <source>
        <dbReference type="Proteomes" id="UP000307982"/>
    </source>
</evidence>
<name>A0A4V0BQG0_9STRE</name>
<organism evidence="2 3">
    <name type="scientific">Streptococcus australis</name>
    <dbReference type="NCBI Taxonomy" id="113107"/>
    <lineage>
        <taxon>Bacteria</taxon>
        <taxon>Bacillati</taxon>
        <taxon>Bacillota</taxon>
        <taxon>Bacilli</taxon>
        <taxon>Lactobacillales</taxon>
        <taxon>Streptococcaceae</taxon>
        <taxon>Streptococcus</taxon>
    </lineage>
</organism>
<dbReference type="EMBL" id="LR594040">
    <property type="protein sequence ID" value="VTS70805.1"/>
    <property type="molecule type" value="Genomic_DNA"/>
</dbReference>
<dbReference type="InterPro" id="IPR037883">
    <property type="entry name" value="Knr4/Smi1-like_sf"/>
</dbReference>
<dbReference type="Proteomes" id="UP000307982">
    <property type="component" value="Chromosome"/>
</dbReference>
<evidence type="ECO:0000313" key="2">
    <source>
        <dbReference type="EMBL" id="VTS70805.1"/>
    </source>
</evidence>
<protein>
    <submittedName>
        <fullName evidence="2">SMI1 / KNR4 family</fullName>
    </submittedName>
</protein>
<dbReference type="Gene3D" id="3.40.1580.10">
    <property type="entry name" value="SMI1/KNR4-like"/>
    <property type="match status" value="1"/>
</dbReference>
<evidence type="ECO:0000259" key="1">
    <source>
        <dbReference type="SMART" id="SM00860"/>
    </source>
</evidence>
<dbReference type="AlphaFoldDB" id="A0A4V0BQG0"/>
<sequence length="166" mass="19243">MEYKNTIITPLPDEQLLNEEEKIWRVSLPASAKEFFKQYSGLIPKKNIFSGKLPQDQERIIERFLCILHDTQNHTLGMYDIDVILTQLDERLLYSEDILGVELLPVAALFGGDFVCLDYSQRRENPSVCIWHHESSYELNPSTTFITDTFEDFLGMLYSEDDIANS</sequence>
<proteinExistence type="predicted"/>
<dbReference type="Pfam" id="PF14568">
    <property type="entry name" value="SUKH_6"/>
    <property type="match status" value="1"/>
</dbReference>
<reference evidence="2 3" key="1">
    <citation type="submission" date="2019-05" db="EMBL/GenBank/DDBJ databases">
        <authorList>
            <consortium name="Pathogen Informatics"/>
        </authorList>
    </citation>
    <scope>NUCLEOTIDE SEQUENCE [LARGE SCALE GENOMIC DNA]</scope>
    <source>
        <strain evidence="2 3">NCTC5338</strain>
    </source>
</reference>
<dbReference type="SMART" id="SM00860">
    <property type="entry name" value="SMI1_KNR4"/>
    <property type="match status" value="1"/>
</dbReference>
<gene>
    <name evidence="2" type="ORF">NCTC5338_00910</name>
</gene>